<dbReference type="PANTHER" id="PTHR43741:SF4">
    <property type="entry name" value="FMN-DEPENDENT NADH:QUINONE OXIDOREDUCTASE"/>
    <property type="match status" value="1"/>
</dbReference>
<gene>
    <name evidence="2" type="ORF">PCOR1329_LOCUS1205</name>
</gene>
<keyword evidence="3" id="KW-1185">Reference proteome</keyword>
<feature type="domain" description="SAM" evidence="1">
    <location>
        <begin position="247"/>
        <end position="295"/>
    </location>
</feature>
<name>A0ABN9PAA5_9DINO</name>
<dbReference type="PANTHER" id="PTHR43741">
    <property type="entry name" value="FMN-DEPENDENT NADH-AZOREDUCTASE 1"/>
    <property type="match status" value="1"/>
</dbReference>
<dbReference type="InterPro" id="IPR050104">
    <property type="entry name" value="FMN-dep_NADH:Q_OxRdtase_AzoR1"/>
</dbReference>
<dbReference type="InterPro" id="IPR003680">
    <property type="entry name" value="Flavodoxin_fold"/>
</dbReference>
<dbReference type="Gene3D" id="1.10.150.50">
    <property type="entry name" value="Transcription Factor, Ets-1"/>
    <property type="match status" value="1"/>
</dbReference>
<accession>A0ABN9PAA5</accession>
<dbReference type="Proteomes" id="UP001189429">
    <property type="component" value="Unassembled WGS sequence"/>
</dbReference>
<dbReference type="InterPro" id="IPR013761">
    <property type="entry name" value="SAM/pointed_sf"/>
</dbReference>
<comment type="caution">
    <text evidence="2">The sequence shown here is derived from an EMBL/GenBank/DDBJ whole genome shotgun (WGS) entry which is preliminary data.</text>
</comment>
<dbReference type="PROSITE" id="PS50105">
    <property type="entry name" value="SAM_DOMAIN"/>
    <property type="match status" value="1"/>
</dbReference>
<evidence type="ECO:0000259" key="1">
    <source>
        <dbReference type="PROSITE" id="PS50105"/>
    </source>
</evidence>
<dbReference type="Gene3D" id="3.40.50.360">
    <property type="match status" value="1"/>
</dbReference>
<sequence>MAGMFSAELAYRTVEFGGEAALRSARHVLHLDCSHGPASLVAHGAERLFAELGRRRPDLHVEHVRLWEAGTRSRIEYGLEHVRSKMAMLGGVHEPCVVLHGGLRGSPSEPGDLRRFAAIEELAAQVATARGLVVSAPMWNYSVPWVLKQYFSATPAGPLGLLGGGRPVVIVTSSGGAGGKDYLVPWLRDVAGMMGFDDATIQGEVAAAAARAAEALGGPGRAAEAAARVAAAAGHARGEEGPPVEEWDCERVLQWLRAQGGLSADALESMEAVGVSGELLLGASEDDWREEELGLEEADVARAVELQGRFRALAEGGAGAG</sequence>
<organism evidence="2 3">
    <name type="scientific">Prorocentrum cordatum</name>
    <dbReference type="NCBI Taxonomy" id="2364126"/>
    <lineage>
        <taxon>Eukaryota</taxon>
        <taxon>Sar</taxon>
        <taxon>Alveolata</taxon>
        <taxon>Dinophyceae</taxon>
        <taxon>Prorocentrales</taxon>
        <taxon>Prorocentraceae</taxon>
        <taxon>Prorocentrum</taxon>
    </lineage>
</organism>
<dbReference type="Pfam" id="PF02525">
    <property type="entry name" value="Flavodoxin_2"/>
    <property type="match status" value="1"/>
</dbReference>
<dbReference type="InterPro" id="IPR001660">
    <property type="entry name" value="SAM"/>
</dbReference>
<evidence type="ECO:0000313" key="3">
    <source>
        <dbReference type="Proteomes" id="UP001189429"/>
    </source>
</evidence>
<dbReference type="EMBL" id="CAUYUJ010000290">
    <property type="protein sequence ID" value="CAK0789720.1"/>
    <property type="molecule type" value="Genomic_DNA"/>
</dbReference>
<reference evidence="2" key="1">
    <citation type="submission" date="2023-10" db="EMBL/GenBank/DDBJ databases">
        <authorList>
            <person name="Chen Y."/>
            <person name="Shah S."/>
            <person name="Dougan E. K."/>
            <person name="Thang M."/>
            <person name="Chan C."/>
        </authorList>
    </citation>
    <scope>NUCLEOTIDE SEQUENCE [LARGE SCALE GENOMIC DNA]</scope>
</reference>
<proteinExistence type="predicted"/>
<evidence type="ECO:0000313" key="2">
    <source>
        <dbReference type="EMBL" id="CAK0789720.1"/>
    </source>
</evidence>
<protein>
    <recommendedName>
        <fullName evidence="1">SAM domain-containing protein</fullName>
    </recommendedName>
</protein>
<dbReference type="InterPro" id="IPR029039">
    <property type="entry name" value="Flavoprotein-like_sf"/>
</dbReference>
<dbReference type="SUPFAM" id="SSF47769">
    <property type="entry name" value="SAM/Pointed domain"/>
    <property type="match status" value="1"/>
</dbReference>
<dbReference type="SUPFAM" id="SSF52218">
    <property type="entry name" value="Flavoproteins"/>
    <property type="match status" value="1"/>
</dbReference>